<feature type="transmembrane region" description="Helical" evidence="1">
    <location>
        <begin position="24"/>
        <end position="45"/>
    </location>
</feature>
<proteinExistence type="predicted"/>
<organism evidence="2 3">
    <name type="scientific">Mycena maculata</name>
    <dbReference type="NCBI Taxonomy" id="230809"/>
    <lineage>
        <taxon>Eukaryota</taxon>
        <taxon>Fungi</taxon>
        <taxon>Dikarya</taxon>
        <taxon>Basidiomycota</taxon>
        <taxon>Agaricomycotina</taxon>
        <taxon>Agaricomycetes</taxon>
        <taxon>Agaricomycetidae</taxon>
        <taxon>Agaricales</taxon>
        <taxon>Marasmiineae</taxon>
        <taxon>Mycenaceae</taxon>
        <taxon>Mycena</taxon>
    </lineage>
</organism>
<comment type="caution">
    <text evidence="2">The sequence shown here is derived from an EMBL/GenBank/DDBJ whole genome shotgun (WGS) entry which is preliminary data.</text>
</comment>
<name>A0AAD7NN23_9AGAR</name>
<keyword evidence="3" id="KW-1185">Reference proteome</keyword>
<feature type="transmembrane region" description="Helical" evidence="1">
    <location>
        <begin position="131"/>
        <end position="153"/>
    </location>
</feature>
<evidence type="ECO:0000256" key="1">
    <source>
        <dbReference type="SAM" id="Phobius"/>
    </source>
</evidence>
<reference evidence="2" key="1">
    <citation type="submission" date="2023-03" db="EMBL/GenBank/DDBJ databases">
        <title>Massive genome expansion in bonnet fungi (Mycena s.s.) driven by repeated elements and novel gene families across ecological guilds.</title>
        <authorList>
            <consortium name="Lawrence Berkeley National Laboratory"/>
            <person name="Harder C.B."/>
            <person name="Miyauchi S."/>
            <person name="Viragh M."/>
            <person name="Kuo A."/>
            <person name="Thoen E."/>
            <person name="Andreopoulos B."/>
            <person name="Lu D."/>
            <person name="Skrede I."/>
            <person name="Drula E."/>
            <person name="Henrissat B."/>
            <person name="Morin E."/>
            <person name="Kohler A."/>
            <person name="Barry K."/>
            <person name="LaButti K."/>
            <person name="Morin E."/>
            <person name="Salamov A."/>
            <person name="Lipzen A."/>
            <person name="Mereny Z."/>
            <person name="Hegedus B."/>
            <person name="Baldrian P."/>
            <person name="Stursova M."/>
            <person name="Weitz H."/>
            <person name="Taylor A."/>
            <person name="Grigoriev I.V."/>
            <person name="Nagy L.G."/>
            <person name="Martin F."/>
            <person name="Kauserud H."/>
        </authorList>
    </citation>
    <scope>NUCLEOTIDE SEQUENCE</scope>
    <source>
        <strain evidence="2">CBHHK188m</strain>
    </source>
</reference>
<evidence type="ECO:0000313" key="2">
    <source>
        <dbReference type="EMBL" id="KAJ7767978.1"/>
    </source>
</evidence>
<gene>
    <name evidence="2" type="ORF">DFH07DRAFT_808309</name>
</gene>
<evidence type="ECO:0000313" key="3">
    <source>
        <dbReference type="Proteomes" id="UP001215280"/>
    </source>
</evidence>
<dbReference type="EMBL" id="JARJLG010000029">
    <property type="protein sequence ID" value="KAJ7767978.1"/>
    <property type="molecule type" value="Genomic_DNA"/>
</dbReference>
<dbReference type="Proteomes" id="UP001215280">
    <property type="component" value="Unassembled WGS sequence"/>
</dbReference>
<dbReference type="AlphaFoldDB" id="A0AAD7NN23"/>
<keyword evidence="1" id="KW-0472">Membrane</keyword>
<feature type="transmembrane region" description="Helical" evidence="1">
    <location>
        <begin position="200"/>
        <end position="220"/>
    </location>
</feature>
<protein>
    <submittedName>
        <fullName evidence="2">Uncharacterized protein</fullName>
    </submittedName>
</protein>
<keyword evidence="1" id="KW-0812">Transmembrane</keyword>
<accession>A0AAD7NN23</accession>
<sequence length="256" mass="27923">MYATTRKIAGRLVHNDLPLGGLRLALMLLTLVFSIVAGALCVKLWTQHNTVQKHLNANLPSGVSAVLEYQDVKITSILVFITNNLLTFAVSHIFLAMLQDIYNIVPPSMLRRFGLTLPEQPLSNITLPHQVIGMLVTTALFVAASALHTAFVFSRSSTVTVHQGSAELPGSAVQSVLDRLGIALPYRDTQYIRVSAELPWPAVLFAVLANVATLVAWYQYRHTPVPSPVDSITSDSVAVEKLSEDGKRTVGLRETV</sequence>
<keyword evidence="1" id="KW-1133">Transmembrane helix</keyword>
<feature type="transmembrane region" description="Helical" evidence="1">
    <location>
        <begin position="77"/>
        <end position="98"/>
    </location>
</feature>